<name>A0A5C6FE08_9BACT</name>
<dbReference type="OrthoDB" id="258139at2"/>
<accession>A0A5C6FE08</accession>
<dbReference type="EMBL" id="SJPW01000002">
    <property type="protein sequence ID" value="TWU58830.1"/>
    <property type="molecule type" value="Genomic_DNA"/>
</dbReference>
<comment type="caution">
    <text evidence="2">The sequence shown here is derived from an EMBL/GenBank/DDBJ whole genome shotgun (WGS) entry which is preliminary data.</text>
</comment>
<gene>
    <name evidence="2" type="ORF">Poly51_16100</name>
</gene>
<dbReference type="RefSeq" id="WP_146456004.1">
    <property type="nucleotide sequence ID" value="NZ_SJPW01000002.1"/>
</dbReference>
<dbReference type="AlphaFoldDB" id="A0A5C6FE08"/>
<reference evidence="2 3" key="1">
    <citation type="submission" date="2019-02" db="EMBL/GenBank/DDBJ databases">
        <title>Deep-cultivation of Planctomycetes and their phenomic and genomic characterization uncovers novel biology.</title>
        <authorList>
            <person name="Wiegand S."/>
            <person name="Jogler M."/>
            <person name="Boedeker C."/>
            <person name="Pinto D."/>
            <person name="Vollmers J."/>
            <person name="Rivas-Marin E."/>
            <person name="Kohn T."/>
            <person name="Peeters S.H."/>
            <person name="Heuer A."/>
            <person name="Rast P."/>
            <person name="Oberbeckmann S."/>
            <person name="Bunk B."/>
            <person name="Jeske O."/>
            <person name="Meyerdierks A."/>
            <person name="Storesund J.E."/>
            <person name="Kallscheuer N."/>
            <person name="Luecker S."/>
            <person name="Lage O.M."/>
            <person name="Pohl T."/>
            <person name="Merkel B.J."/>
            <person name="Hornburger P."/>
            <person name="Mueller R.-W."/>
            <person name="Bruemmer F."/>
            <person name="Labrenz M."/>
            <person name="Spormann A.M."/>
            <person name="Op Den Camp H."/>
            <person name="Overmann J."/>
            <person name="Amann R."/>
            <person name="Jetten M.S.M."/>
            <person name="Mascher T."/>
            <person name="Medema M.H."/>
            <person name="Devos D.P."/>
            <person name="Kaster A.-K."/>
            <person name="Ovreas L."/>
            <person name="Rohde M."/>
            <person name="Galperin M.Y."/>
            <person name="Jogler C."/>
        </authorList>
    </citation>
    <scope>NUCLEOTIDE SEQUENCE [LARGE SCALE GENOMIC DNA]</scope>
    <source>
        <strain evidence="2 3">Poly51</strain>
    </source>
</reference>
<proteinExistence type="predicted"/>
<evidence type="ECO:0000313" key="3">
    <source>
        <dbReference type="Proteomes" id="UP000318288"/>
    </source>
</evidence>
<evidence type="ECO:0000313" key="2">
    <source>
        <dbReference type="EMBL" id="TWU58830.1"/>
    </source>
</evidence>
<keyword evidence="3" id="KW-1185">Reference proteome</keyword>
<keyword evidence="1" id="KW-0732">Signal</keyword>
<evidence type="ECO:0000256" key="1">
    <source>
        <dbReference type="SAM" id="SignalP"/>
    </source>
</evidence>
<protein>
    <submittedName>
        <fullName evidence="2">Uncharacterized protein</fullName>
    </submittedName>
</protein>
<feature type="chain" id="PRO_5022838924" evidence="1">
    <location>
        <begin position="25"/>
        <end position="600"/>
    </location>
</feature>
<organism evidence="2 3">
    <name type="scientific">Rubripirellula tenax</name>
    <dbReference type="NCBI Taxonomy" id="2528015"/>
    <lineage>
        <taxon>Bacteria</taxon>
        <taxon>Pseudomonadati</taxon>
        <taxon>Planctomycetota</taxon>
        <taxon>Planctomycetia</taxon>
        <taxon>Pirellulales</taxon>
        <taxon>Pirellulaceae</taxon>
        <taxon>Rubripirellula</taxon>
    </lineage>
</organism>
<sequence precursor="true">MVNRMKFVAISALVGFIMAMPCHANPSDDKLEAGLDAHGTISGAKELVAKCYKNLQRIEADLVKMHAPPNDPTKLSGSAISAAAGDIWQLTRDAQTLQLMGEPAGYEIANTTQMLLQPMANKALAFRGTPAGQKLRQKLGSKLTRGLPKLDSFVGKAKAALEAGKVEVVVQQMESKGYELSADLIHFTPEERDRLDSDFFPVIGSATGQYAPILRKKYAAAAAEVAAARSVPATEFADQADRVVGEIVKGESATLGEGVSGGPVEAFDYLAAQWQSASTGLIQAATIEFAFKIGDGAERNAQATELKTKATASLVALVEASAASTSATKVRDLHRQLIDRIGVLQRRMGYTGKDFGKSFEPALAKLAAKDPGFTEQIEAYRRATAEPLAWRKRFASEQTRRASEKVPASTALLVEKSIVESSIRPEFLSRLGAPIPVAPDRISAPSHWVVHEAATRLLGKQVHEKTLLRLSPTSKVGMVPLDGLHYAAVATPDVGGSAAEDLNRSLGITATHGPLTMDAAYASSMASVGDFETVIGVVKGVTMEARITRLITLPSVAYMMVPLGTLPDLEEHGATMQSLVWRLDLQPQWADAGYFTANVQ</sequence>
<feature type="signal peptide" evidence="1">
    <location>
        <begin position="1"/>
        <end position="24"/>
    </location>
</feature>
<dbReference type="Proteomes" id="UP000318288">
    <property type="component" value="Unassembled WGS sequence"/>
</dbReference>